<sequence>MNEFTEIVTPELDPRADDPRADDSSADSEPDPSLHHLLNHHHHHHHHHHGSDSDPEEGNIEEHHFHGPGGFFGQRTIHRSPGTSGYIRGPRGQPGSSDDIIRRFTELIGDLGGPGMVGRSGPETLFNGDHGGPQFTYRTFRGPGFAGGVSSFTITTGPGIGRPRGSPGQEPQPGADDPFQRIFSEILDPPPMRRNDPLSRDPDAGNDNGDGGRPMDITTALNQLLASIVNPNAIHGDAVYSQEALDRIITNLMEANPQSNAPPPATTSAIASLPKRKLDAKMLGPELKGECTICIDEVKVGDEVMVLPCKHWFHEECASLWLKQHNSCPVCRAAIDGAAAGKPRNEATSSQNPSRGSDPSSSSGPTPAERRRTNLRQNREERLDSIRGLATPHDRPHNRLRDSNSPPSHDSSAQRSPRVRTPSPSTRGSGHSERGRDNRGSSNSGPFNWIRDRFSGR</sequence>
<keyword evidence="2" id="KW-1185">Reference proteome</keyword>
<organism evidence="1 2">
    <name type="scientific">Xylaria curta</name>
    <dbReference type="NCBI Taxonomy" id="42375"/>
    <lineage>
        <taxon>Eukaryota</taxon>
        <taxon>Fungi</taxon>
        <taxon>Dikarya</taxon>
        <taxon>Ascomycota</taxon>
        <taxon>Pezizomycotina</taxon>
        <taxon>Sordariomycetes</taxon>
        <taxon>Xylariomycetidae</taxon>
        <taxon>Xylariales</taxon>
        <taxon>Xylariaceae</taxon>
        <taxon>Xylaria</taxon>
    </lineage>
</organism>
<accession>A0ACC1NIP4</accession>
<comment type="caution">
    <text evidence="1">The sequence shown here is derived from an EMBL/GenBank/DDBJ whole genome shotgun (WGS) entry which is preliminary data.</text>
</comment>
<gene>
    <name evidence="1" type="ORF">NUW58_g7422</name>
</gene>
<dbReference type="EMBL" id="JAPDGR010001921">
    <property type="protein sequence ID" value="KAJ2978683.1"/>
    <property type="molecule type" value="Genomic_DNA"/>
</dbReference>
<evidence type="ECO:0000313" key="2">
    <source>
        <dbReference type="Proteomes" id="UP001143856"/>
    </source>
</evidence>
<reference evidence="1" key="1">
    <citation type="submission" date="2022-10" db="EMBL/GenBank/DDBJ databases">
        <title>Genome Sequence of Xylaria curta.</title>
        <authorList>
            <person name="Buettner E."/>
        </authorList>
    </citation>
    <scope>NUCLEOTIDE SEQUENCE</scope>
    <source>
        <strain evidence="1">Babe10</strain>
    </source>
</reference>
<dbReference type="Proteomes" id="UP001143856">
    <property type="component" value="Unassembled WGS sequence"/>
</dbReference>
<proteinExistence type="predicted"/>
<protein>
    <submittedName>
        <fullName evidence="1">Uncharacterized protein</fullName>
    </submittedName>
</protein>
<name>A0ACC1NIP4_9PEZI</name>
<evidence type="ECO:0000313" key="1">
    <source>
        <dbReference type="EMBL" id="KAJ2978683.1"/>
    </source>
</evidence>